<dbReference type="Proteomes" id="UP000002964">
    <property type="component" value="Unassembled WGS sequence"/>
</dbReference>
<evidence type="ECO:0000313" key="3">
    <source>
        <dbReference type="Proteomes" id="UP000002964"/>
    </source>
</evidence>
<keyword evidence="1" id="KW-0812">Transmembrane</keyword>
<dbReference type="EMBL" id="JH603170">
    <property type="protein sequence ID" value="EIC19755.1"/>
    <property type="molecule type" value="Genomic_DNA"/>
</dbReference>
<keyword evidence="1" id="KW-0472">Membrane</keyword>
<evidence type="ECO:0000256" key="1">
    <source>
        <dbReference type="SAM" id="Phobius"/>
    </source>
</evidence>
<protein>
    <submittedName>
        <fullName evidence="2">Uncharacterized protein</fullName>
    </submittedName>
</protein>
<organism evidence="2 3">
    <name type="scientific">Thiorhodovibrio frisius</name>
    <dbReference type="NCBI Taxonomy" id="631362"/>
    <lineage>
        <taxon>Bacteria</taxon>
        <taxon>Pseudomonadati</taxon>
        <taxon>Pseudomonadota</taxon>
        <taxon>Gammaproteobacteria</taxon>
        <taxon>Chromatiales</taxon>
        <taxon>Chromatiaceae</taxon>
        <taxon>Thiorhodovibrio</taxon>
    </lineage>
</organism>
<proteinExistence type="predicted"/>
<name>H8Z6X0_9GAMM</name>
<keyword evidence="1" id="KW-1133">Transmembrane helix</keyword>
<dbReference type="AlphaFoldDB" id="H8Z6X0"/>
<dbReference type="HOGENOM" id="CLU_2169935_0_0_6"/>
<evidence type="ECO:0000313" key="2">
    <source>
        <dbReference type="EMBL" id="EIC19755.1"/>
    </source>
</evidence>
<sequence>MKSANPGFGGIIEPELAEIAEHPLTYANSIATLPGDFISDVTAICHGGVTMIRLLALFVIVAWRSVNSLIWALLLVTSLTQRMLALPKYPYKNCEFVIGLPTRALVPSYS</sequence>
<reference evidence="3" key="1">
    <citation type="submission" date="2011-06" db="EMBL/GenBank/DDBJ databases">
        <authorList>
            <consortium name="US DOE Joint Genome Institute (JGI-PGF)"/>
            <person name="Lucas S."/>
            <person name="Han J."/>
            <person name="Lapidus A."/>
            <person name="Cheng J.-F."/>
            <person name="Goodwin L."/>
            <person name="Pitluck S."/>
            <person name="Peters L."/>
            <person name="Land M.L."/>
            <person name="Hauser L."/>
            <person name="Vogl K."/>
            <person name="Liu Z."/>
            <person name="Overmann J."/>
            <person name="Frigaard N.-U."/>
            <person name="Bryant D.A."/>
            <person name="Woyke T.J."/>
        </authorList>
    </citation>
    <scope>NUCLEOTIDE SEQUENCE [LARGE SCALE GENOMIC DNA]</scope>
    <source>
        <strain evidence="3">970</strain>
    </source>
</reference>
<reference evidence="2 3" key="2">
    <citation type="submission" date="2011-11" db="EMBL/GenBank/DDBJ databases">
        <authorList>
            <consortium name="US DOE Joint Genome Institute"/>
            <person name="Lucas S."/>
            <person name="Han J."/>
            <person name="Lapidus A."/>
            <person name="Cheng J.-F."/>
            <person name="Goodwin L."/>
            <person name="Pitluck S."/>
            <person name="Peters L."/>
            <person name="Ovchinnikova G."/>
            <person name="Zhang X."/>
            <person name="Detter J.C."/>
            <person name="Han C."/>
            <person name="Tapia R."/>
            <person name="Land M."/>
            <person name="Hauser L."/>
            <person name="Kyrpides N."/>
            <person name="Ivanova N."/>
            <person name="Pagani I."/>
            <person name="Vogl K."/>
            <person name="Liu Z."/>
            <person name="Overmann J."/>
            <person name="Frigaard N.-U."/>
            <person name="Bryant D."/>
            <person name="Woyke T."/>
        </authorList>
    </citation>
    <scope>NUCLEOTIDE SEQUENCE [LARGE SCALE GENOMIC DNA]</scope>
    <source>
        <strain evidence="2 3">970</strain>
    </source>
</reference>
<dbReference type="RefSeq" id="WP_009150158.1">
    <property type="nucleotide sequence ID" value="NZ_CP121471.1"/>
</dbReference>
<accession>H8Z6X0</accession>
<keyword evidence="3" id="KW-1185">Reference proteome</keyword>
<feature type="transmembrane region" description="Helical" evidence="1">
    <location>
        <begin position="54"/>
        <end position="76"/>
    </location>
</feature>
<gene>
    <name evidence="2" type="ORF">Thi970DRAFT_03351</name>
</gene>
<dbReference type="STRING" id="631362.Thi970DRAFT_03351"/>